<accession>A0A6G6W817</accession>
<proteinExistence type="predicted"/>
<dbReference type="InterPro" id="IPR045598">
    <property type="entry name" value="DUF6457"/>
</dbReference>
<keyword evidence="4" id="KW-1185">Reference proteome</keyword>
<dbReference type="RefSeq" id="WP_165227626.1">
    <property type="nucleotide sequence ID" value="NZ_CP049257.1"/>
</dbReference>
<gene>
    <name evidence="3" type="ORF">G5V58_21750</name>
</gene>
<dbReference type="Pfam" id="PF20058">
    <property type="entry name" value="DUF6457"/>
    <property type="match status" value="1"/>
</dbReference>
<evidence type="ECO:0000313" key="3">
    <source>
        <dbReference type="EMBL" id="QIG41362.1"/>
    </source>
</evidence>
<evidence type="ECO:0000256" key="1">
    <source>
        <dbReference type="SAM" id="MobiDB-lite"/>
    </source>
</evidence>
<feature type="compositionally biased region" description="Basic and acidic residues" evidence="1">
    <location>
        <begin position="98"/>
        <end position="117"/>
    </location>
</feature>
<evidence type="ECO:0000313" key="4">
    <source>
        <dbReference type="Proteomes" id="UP000502996"/>
    </source>
</evidence>
<evidence type="ECO:0000259" key="2">
    <source>
        <dbReference type="Pfam" id="PF20058"/>
    </source>
</evidence>
<dbReference type="EMBL" id="CP049257">
    <property type="protein sequence ID" value="QIG41362.1"/>
    <property type="molecule type" value="Genomic_DNA"/>
</dbReference>
<name>A0A6G6W817_9ACTN</name>
<organism evidence="3 4">
    <name type="scientific">Nocardioides anomalus</name>
    <dbReference type="NCBI Taxonomy" id="2712223"/>
    <lineage>
        <taxon>Bacteria</taxon>
        <taxon>Bacillati</taxon>
        <taxon>Actinomycetota</taxon>
        <taxon>Actinomycetes</taxon>
        <taxon>Propionibacteriales</taxon>
        <taxon>Nocardioidaceae</taxon>
        <taxon>Nocardioides</taxon>
    </lineage>
</organism>
<feature type="compositionally biased region" description="Acidic residues" evidence="1">
    <location>
        <begin position="87"/>
        <end position="97"/>
    </location>
</feature>
<feature type="compositionally biased region" description="Basic and acidic residues" evidence="1">
    <location>
        <begin position="76"/>
        <end position="86"/>
    </location>
</feature>
<sequence>MNLHDWIDELSDVLELEDVEVDEGLLADLTKTAATNVEKLAAPVTAYLLGLAVGDRHADPAEVERLAARAQALAEGWDRPAGARDPDDVDDDVPDDATVDHSGEVYDDDRAGELVDD</sequence>
<dbReference type="AlphaFoldDB" id="A0A6G6W817"/>
<dbReference type="Proteomes" id="UP000502996">
    <property type="component" value="Chromosome"/>
</dbReference>
<dbReference type="KEGG" id="nano:G5V58_21750"/>
<protein>
    <recommendedName>
        <fullName evidence="2">DUF6457 domain-containing protein</fullName>
    </recommendedName>
</protein>
<feature type="region of interest" description="Disordered" evidence="1">
    <location>
        <begin position="75"/>
        <end position="117"/>
    </location>
</feature>
<feature type="domain" description="DUF6457" evidence="2">
    <location>
        <begin position="2"/>
        <end position="79"/>
    </location>
</feature>
<reference evidence="3 4" key="1">
    <citation type="submission" date="2020-02" db="EMBL/GenBank/DDBJ databases">
        <title>Full genome sequence of Nocardioides sp. R-3366.</title>
        <authorList>
            <person name="Im W.-T."/>
        </authorList>
    </citation>
    <scope>NUCLEOTIDE SEQUENCE [LARGE SCALE GENOMIC DNA]</scope>
    <source>
        <strain evidence="3 4">R-3366</strain>
    </source>
</reference>